<evidence type="ECO:0000256" key="1">
    <source>
        <dbReference type="SAM" id="Coils"/>
    </source>
</evidence>
<reference evidence="4" key="2">
    <citation type="submission" date="2010-04" db="EMBL/GenBank/DDBJ databases">
        <authorList>
            <person name="Buell R."/>
            <person name="Hamilton J."/>
            <person name="Hostetler J."/>
        </authorList>
    </citation>
    <scope>NUCLEOTIDE SEQUENCE [LARGE SCALE GENOMIC DNA]</scope>
    <source>
        <strain evidence="4">DAOM:BR144</strain>
    </source>
</reference>
<evidence type="ECO:0000259" key="2">
    <source>
        <dbReference type="PROSITE" id="PS51688"/>
    </source>
</evidence>
<dbReference type="Proteomes" id="UP000019132">
    <property type="component" value="Unassembled WGS sequence"/>
</dbReference>
<keyword evidence="4" id="KW-1185">Reference proteome</keyword>
<dbReference type="EnsemblProtists" id="PYU1_T006040">
    <property type="protein sequence ID" value="PYU1_T006040"/>
    <property type="gene ID" value="PYU1_G006028"/>
</dbReference>
<keyword evidence="1" id="KW-0175">Coiled coil</keyword>
<dbReference type="HOGENOM" id="CLU_2418052_0_0_1"/>
<accession>K3WM48</accession>
<proteinExistence type="predicted"/>
<feature type="domain" description="Peptidase S74" evidence="2">
    <location>
        <begin position="1"/>
        <end position="82"/>
    </location>
</feature>
<protein>
    <recommendedName>
        <fullName evidence="2">Peptidase S74 domain-containing protein</fullName>
    </recommendedName>
</protein>
<dbReference type="InParanoid" id="K3WM48"/>
<dbReference type="VEuPathDB" id="FungiDB:PYU1_G006028"/>
<dbReference type="EMBL" id="GL376625">
    <property type="status" value="NOT_ANNOTATED_CDS"/>
    <property type="molecule type" value="Genomic_DNA"/>
</dbReference>
<evidence type="ECO:0000313" key="4">
    <source>
        <dbReference type="Proteomes" id="UP000019132"/>
    </source>
</evidence>
<organism evidence="3 4">
    <name type="scientific">Globisporangium ultimum (strain ATCC 200006 / CBS 805.95 / DAOM BR144)</name>
    <name type="common">Pythium ultimum</name>
    <dbReference type="NCBI Taxonomy" id="431595"/>
    <lineage>
        <taxon>Eukaryota</taxon>
        <taxon>Sar</taxon>
        <taxon>Stramenopiles</taxon>
        <taxon>Oomycota</taxon>
        <taxon>Peronosporomycetes</taxon>
        <taxon>Pythiales</taxon>
        <taxon>Pythiaceae</taxon>
        <taxon>Globisporangium</taxon>
    </lineage>
</organism>
<dbReference type="AlphaFoldDB" id="K3WM48"/>
<sequence>MFVTYEWRRDEFPSRRFAAGRFAGFLADEVQQILPQSVREDGEGWLSLDYSSVIPYLVRAAQEMQTDMQKMQSEIDDLKARVQTLETLLSTS</sequence>
<reference evidence="3" key="3">
    <citation type="submission" date="2015-02" db="UniProtKB">
        <authorList>
            <consortium name="EnsemblProtists"/>
        </authorList>
    </citation>
    <scope>IDENTIFICATION</scope>
    <source>
        <strain evidence="3">DAOM BR144</strain>
    </source>
</reference>
<dbReference type="InterPro" id="IPR030392">
    <property type="entry name" value="S74_ICA"/>
</dbReference>
<evidence type="ECO:0000313" key="3">
    <source>
        <dbReference type="EnsemblProtists" id="PYU1_T006040"/>
    </source>
</evidence>
<dbReference type="eggNOG" id="ENOG502SPDZ">
    <property type="taxonomic scope" value="Eukaryota"/>
</dbReference>
<name>K3WM48_GLOUD</name>
<reference evidence="4" key="1">
    <citation type="journal article" date="2010" name="Genome Biol.">
        <title>Genome sequence of the necrotrophic plant pathogen Pythium ultimum reveals original pathogenicity mechanisms and effector repertoire.</title>
        <authorList>
            <person name="Levesque C.A."/>
            <person name="Brouwer H."/>
            <person name="Cano L."/>
            <person name="Hamilton J.P."/>
            <person name="Holt C."/>
            <person name="Huitema E."/>
            <person name="Raffaele S."/>
            <person name="Robideau G.P."/>
            <person name="Thines M."/>
            <person name="Win J."/>
            <person name="Zerillo M.M."/>
            <person name="Beakes G.W."/>
            <person name="Boore J.L."/>
            <person name="Busam D."/>
            <person name="Dumas B."/>
            <person name="Ferriera S."/>
            <person name="Fuerstenberg S.I."/>
            <person name="Gachon C.M."/>
            <person name="Gaulin E."/>
            <person name="Govers F."/>
            <person name="Grenville-Briggs L."/>
            <person name="Horner N."/>
            <person name="Hostetler J."/>
            <person name="Jiang R.H."/>
            <person name="Johnson J."/>
            <person name="Krajaejun T."/>
            <person name="Lin H."/>
            <person name="Meijer H.J."/>
            <person name="Moore B."/>
            <person name="Morris P."/>
            <person name="Phuntmart V."/>
            <person name="Puiu D."/>
            <person name="Shetty J."/>
            <person name="Stajich J.E."/>
            <person name="Tripathy S."/>
            <person name="Wawra S."/>
            <person name="van West P."/>
            <person name="Whitty B.R."/>
            <person name="Coutinho P.M."/>
            <person name="Henrissat B."/>
            <person name="Martin F."/>
            <person name="Thomas P.D."/>
            <person name="Tyler B.M."/>
            <person name="De Vries R.P."/>
            <person name="Kamoun S."/>
            <person name="Yandell M."/>
            <person name="Tisserat N."/>
            <person name="Buell C.R."/>
        </authorList>
    </citation>
    <scope>NUCLEOTIDE SEQUENCE</scope>
    <source>
        <strain evidence="4">DAOM:BR144</strain>
    </source>
</reference>
<dbReference type="PROSITE" id="PS51688">
    <property type="entry name" value="ICA"/>
    <property type="match status" value="1"/>
</dbReference>
<feature type="coiled-coil region" evidence="1">
    <location>
        <begin position="61"/>
        <end position="88"/>
    </location>
</feature>